<dbReference type="OrthoDB" id="9974981at2759"/>
<keyword evidence="1" id="KW-0521">NADP</keyword>
<accession>A0A0F4YSM2</accession>
<evidence type="ECO:0000256" key="2">
    <source>
        <dbReference type="ARBA" id="ARBA00023002"/>
    </source>
</evidence>
<protein>
    <recommendedName>
        <fullName evidence="3">NmrA-like domain-containing protein</fullName>
    </recommendedName>
</protein>
<dbReference type="PANTHER" id="PTHR47706">
    <property type="entry name" value="NMRA-LIKE FAMILY PROTEIN"/>
    <property type="match status" value="1"/>
</dbReference>
<evidence type="ECO:0000313" key="4">
    <source>
        <dbReference type="EMBL" id="KKA20846.1"/>
    </source>
</evidence>
<keyword evidence="2" id="KW-0560">Oxidoreductase</keyword>
<dbReference type="Gene3D" id="3.40.50.720">
    <property type="entry name" value="NAD(P)-binding Rossmann-like Domain"/>
    <property type="match status" value="1"/>
</dbReference>
<name>A0A0F4YSM2_RASE3</name>
<sequence>MADIRNVVVLGATGNVGRHIVDALLNDQSRSFHVRIARRSSSDSSSSSSTLSNGAEIFDVDYNSVESLKKLFANQHAIIEAFNPSAAIYQANIVQAALETESVRHIITPDFSSDTFNAHCGELMIFEPKIKAQAVLEEACRKRPDLHWTAIITGPFFDWAIPRGIFWVNPQTRKVTIFGSGNQRVSMSAIDIVGRAAVTVLKNPNAFQDRPAYFADYTVSSNELLKLLNEIDQENDQQNQQPWKADTIPLDNFFDQAKQLWAQDTARGVQDRLNTRAYQMLGTYGLFDEGNRYGADFGDRVESGFGVTRDEFREMLRRAITSQ</sequence>
<evidence type="ECO:0000259" key="3">
    <source>
        <dbReference type="Pfam" id="PF05368"/>
    </source>
</evidence>
<organism evidence="4 5">
    <name type="scientific">Rasamsonia emersonii (strain ATCC 16479 / CBS 393.64 / IMI 116815)</name>
    <dbReference type="NCBI Taxonomy" id="1408163"/>
    <lineage>
        <taxon>Eukaryota</taxon>
        <taxon>Fungi</taxon>
        <taxon>Dikarya</taxon>
        <taxon>Ascomycota</taxon>
        <taxon>Pezizomycotina</taxon>
        <taxon>Eurotiomycetes</taxon>
        <taxon>Eurotiomycetidae</taxon>
        <taxon>Eurotiales</taxon>
        <taxon>Trichocomaceae</taxon>
        <taxon>Rasamsonia</taxon>
    </lineage>
</organism>
<dbReference type="InterPro" id="IPR036291">
    <property type="entry name" value="NAD(P)-bd_dom_sf"/>
</dbReference>
<comment type="caution">
    <text evidence="4">The sequence shown here is derived from an EMBL/GenBank/DDBJ whole genome shotgun (WGS) entry which is preliminary data.</text>
</comment>
<dbReference type="SUPFAM" id="SSF51735">
    <property type="entry name" value="NAD(P)-binding Rossmann-fold domains"/>
    <property type="match status" value="1"/>
</dbReference>
<dbReference type="Proteomes" id="UP000053958">
    <property type="component" value="Unassembled WGS sequence"/>
</dbReference>
<dbReference type="Pfam" id="PF05368">
    <property type="entry name" value="NmrA"/>
    <property type="match status" value="1"/>
</dbReference>
<reference evidence="4 5" key="1">
    <citation type="submission" date="2015-04" db="EMBL/GenBank/DDBJ databases">
        <authorList>
            <person name="Heijne W.H."/>
            <person name="Fedorova N.D."/>
            <person name="Nierman W.C."/>
            <person name="Vollebregt A.W."/>
            <person name="Zhao Z."/>
            <person name="Wu L."/>
            <person name="Kumar M."/>
            <person name="Stam H."/>
            <person name="van den Berg M.A."/>
            <person name="Pel H.J."/>
        </authorList>
    </citation>
    <scope>NUCLEOTIDE SEQUENCE [LARGE SCALE GENOMIC DNA]</scope>
    <source>
        <strain evidence="4 5">CBS 393.64</strain>
    </source>
</reference>
<dbReference type="Gene3D" id="3.90.25.10">
    <property type="entry name" value="UDP-galactose 4-epimerase, domain 1"/>
    <property type="match status" value="1"/>
</dbReference>
<dbReference type="RefSeq" id="XP_013327458.1">
    <property type="nucleotide sequence ID" value="XM_013472004.1"/>
</dbReference>
<dbReference type="GO" id="GO:0016491">
    <property type="term" value="F:oxidoreductase activity"/>
    <property type="evidence" value="ECO:0007669"/>
    <property type="project" value="UniProtKB-KW"/>
</dbReference>
<keyword evidence="5" id="KW-1185">Reference proteome</keyword>
<dbReference type="GeneID" id="25317474"/>
<gene>
    <name evidence="4" type="ORF">T310_5129</name>
</gene>
<feature type="domain" description="NmrA-like" evidence="3">
    <location>
        <begin position="6"/>
        <end position="228"/>
    </location>
</feature>
<dbReference type="PANTHER" id="PTHR47706:SF9">
    <property type="entry name" value="NMRA-LIKE DOMAIN-CONTAINING PROTEIN-RELATED"/>
    <property type="match status" value="1"/>
</dbReference>
<evidence type="ECO:0000313" key="5">
    <source>
        <dbReference type="Proteomes" id="UP000053958"/>
    </source>
</evidence>
<evidence type="ECO:0000256" key="1">
    <source>
        <dbReference type="ARBA" id="ARBA00022857"/>
    </source>
</evidence>
<dbReference type="AlphaFoldDB" id="A0A0F4YSM2"/>
<dbReference type="InterPro" id="IPR051609">
    <property type="entry name" value="NmrA/Isoflavone_reductase-like"/>
</dbReference>
<dbReference type="InterPro" id="IPR008030">
    <property type="entry name" value="NmrA-like"/>
</dbReference>
<proteinExistence type="predicted"/>
<dbReference type="EMBL" id="LASV01000225">
    <property type="protein sequence ID" value="KKA20846.1"/>
    <property type="molecule type" value="Genomic_DNA"/>
</dbReference>